<proteinExistence type="predicted"/>
<evidence type="ECO:0000313" key="3">
    <source>
        <dbReference type="EMBL" id="KAJ8429648.1"/>
    </source>
</evidence>
<dbReference type="EMBL" id="JAKOGI010000874">
    <property type="protein sequence ID" value="KAJ8429648.1"/>
    <property type="molecule type" value="Genomic_DNA"/>
</dbReference>
<comment type="caution">
    <text evidence="2">The sequence shown here is derived from an EMBL/GenBank/DDBJ whole genome shotgun (WGS) entry which is preliminary data.</text>
</comment>
<evidence type="ECO:0008006" key="5">
    <source>
        <dbReference type="Google" id="ProtNLM"/>
    </source>
</evidence>
<keyword evidence="1" id="KW-0175">Coiled coil</keyword>
<evidence type="ECO:0000313" key="2">
    <source>
        <dbReference type="EMBL" id="KAJ8425079.1"/>
    </source>
</evidence>
<dbReference type="Proteomes" id="UP001153076">
    <property type="component" value="Unassembled WGS sequence"/>
</dbReference>
<reference evidence="2" key="1">
    <citation type="submission" date="2022-04" db="EMBL/GenBank/DDBJ databases">
        <title>Carnegiea gigantea Genome sequencing and assembly v2.</title>
        <authorList>
            <person name="Copetti D."/>
            <person name="Sanderson M.J."/>
            <person name="Burquez A."/>
            <person name="Wojciechowski M.F."/>
        </authorList>
    </citation>
    <scope>NUCLEOTIDE SEQUENCE</scope>
    <source>
        <strain evidence="2">SGP5-SGP5p</strain>
        <tissue evidence="2">Aerial part</tissue>
    </source>
</reference>
<keyword evidence="4" id="KW-1185">Reference proteome</keyword>
<accession>A0A9Q1GTP7</accession>
<dbReference type="OrthoDB" id="1194411at2759"/>
<name>A0A9Q1GTP7_9CARY</name>
<organism evidence="2 4">
    <name type="scientific">Carnegiea gigantea</name>
    <dbReference type="NCBI Taxonomy" id="171969"/>
    <lineage>
        <taxon>Eukaryota</taxon>
        <taxon>Viridiplantae</taxon>
        <taxon>Streptophyta</taxon>
        <taxon>Embryophyta</taxon>
        <taxon>Tracheophyta</taxon>
        <taxon>Spermatophyta</taxon>
        <taxon>Magnoliopsida</taxon>
        <taxon>eudicotyledons</taxon>
        <taxon>Gunneridae</taxon>
        <taxon>Pentapetalae</taxon>
        <taxon>Caryophyllales</taxon>
        <taxon>Cactineae</taxon>
        <taxon>Cactaceae</taxon>
        <taxon>Cactoideae</taxon>
        <taxon>Echinocereeae</taxon>
        <taxon>Carnegiea</taxon>
    </lineage>
</organism>
<gene>
    <name evidence="3" type="ORF">Cgig2_001644</name>
    <name evidence="2" type="ORF">Cgig2_034015</name>
</gene>
<dbReference type="AlphaFoldDB" id="A0A9Q1GTP7"/>
<protein>
    <recommendedName>
        <fullName evidence="5">Aminotransferase-like plant mobile domain-containing protein</fullName>
    </recommendedName>
</protein>
<evidence type="ECO:0000256" key="1">
    <source>
        <dbReference type="SAM" id="Coils"/>
    </source>
</evidence>
<dbReference type="EMBL" id="JAKOGI010001548">
    <property type="protein sequence ID" value="KAJ8425079.1"/>
    <property type="molecule type" value="Genomic_DNA"/>
</dbReference>
<evidence type="ECO:0000313" key="4">
    <source>
        <dbReference type="Proteomes" id="UP001153076"/>
    </source>
</evidence>
<feature type="coiled-coil region" evidence="1">
    <location>
        <begin position="171"/>
        <end position="208"/>
    </location>
</feature>
<sequence>MTDLNVIAEGQPTAFLAFWLSRFFLPYGKEVIRPETFVMVALMASGYIYHGLGKAVNHPDHPGKANAIFPRYYLIGWLADKLSLTHARAVFRDGRYPSLRTSSYREDSHNVQDVIDMGLPDKDFKLFLSIRSSVLPEIFGIVQTTAKIGELLDVDRVKVLSDQDFTCSSNIAHIKRQLNNLSSETLKLKDKEQEILREEEERIQSKLKSSLYSKKREVKKVDLIEVGFSKLQDLQKEKDCLENLIGLVISFNNV</sequence>